<evidence type="ECO:0000313" key="2">
    <source>
        <dbReference type="Proteomes" id="UP000564885"/>
    </source>
</evidence>
<name>A0A849IA00_9HYPH</name>
<reference evidence="1 2" key="1">
    <citation type="submission" date="2020-04" db="EMBL/GenBank/DDBJ databases">
        <title>Enterovirga sp. isolate from soil.</title>
        <authorList>
            <person name="Chea S."/>
            <person name="Kim D.-U."/>
        </authorList>
    </citation>
    <scope>NUCLEOTIDE SEQUENCE [LARGE SCALE GENOMIC DNA]</scope>
    <source>
        <strain evidence="1 2">DB1703</strain>
    </source>
</reference>
<protein>
    <submittedName>
        <fullName evidence="1">Uncharacterized protein</fullName>
    </submittedName>
</protein>
<dbReference type="AlphaFoldDB" id="A0A849IA00"/>
<accession>A0A849IA00</accession>
<proteinExistence type="predicted"/>
<dbReference type="Proteomes" id="UP000564885">
    <property type="component" value="Unassembled WGS sequence"/>
</dbReference>
<organism evidence="1 2">
    <name type="scientific">Enterovirga aerilata</name>
    <dbReference type="NCBI Taxonomy" id="2730920"/>
    <lineage>
        <taxon>Bacteria</taxon>
        <taxon>Pseudomonadati</taxon>
        <taxon>Pseudomonadota</taxon>
        <taxon>Alphaproteobacteria</taxon>
        <taxon>Hyphomicrobiales</taxon>
        <taxon>Methylobacteriaceae</taxon>
        <taxon>Enterovirga</taxon>
    </lineage>
</organism>
<dbReference type="RefSeq" id="WP_171219602.1">
    <property type="nucleotide sequence ID" value="NZ_JABEPP010000005.1"/>
</dbReference>
<dbReference type="EMBL" id="JABEPP010000005">
    <property type="protein sequence ID" value="NNM74131.1"/>
    <property type="molecule type" value="Genomic_DNA"/>
</dbReference>
<sequence>MRASMLAAGVSEFRRFASEKRGKLKYGSASAGANSPLVDELMNARLETR</sequence>
<evidence type="ECO:0000313" key="1">
    <source>
        <dbReference type="EMBL" id="NNM74131.1"/>
    </source>
</evidence>
<comment type="caution">
    <text evidence="1">The sequence shown here is derived from an EMBL/GenBank/DDBJ whole genome shotgun (WGS) entry which is preliminary data.</text>
</comment>
<gene>
    <name evidence="1" type="ORF">HJG44_17290</name>
</gene>
<keyword evidence="2" id="KW-1185">Reference proteome</keyword>